<organism evidence="4">
    <name type="scientific">marine metagenome</name>
    <dbReference type="NCBI Taxonomy" id="408172"/>
    <lineage>
        <taxon>unclassified sequences</taxon>
        <taxon>metagenomes</taxon>
        <taxon>ecological metagenomes</taxon>
    </lineage>
</organism>
<dbReference type="InterPro" id="IPR002018">
    <property type="entry name" value="CarbesteraseB"/>
</dbReference>
<gene>
    <name evidence="4" type="ORF">METZ01_LOCUS233238</name>
</gene>
<dbReference type="EMBL" id="UINC01058295">
    <property type="protein sequence ID" value="SVB80384.1"/>
    <property type="molecule type" value="Genomic_DNA"/>
</dbReference>
<dbReference type="Gene3D" id="3.40.50.1820">
    <property type="entry name" value="alpha/beta hydrolase"/>
    <property type="match status" value="1"/>
</dbReference>
<proteinExistence type="inferred from homology"/>
<keyword evidence="2" id="KW-0378">Hydrolase</keyword>
<dbReference type="PANTHER" id="PTHR11559">
    <property type="entry name" value="CARBOXYLESTERASE"/>
    <property type="match status" value="1"/>
</dbReference>
<reference evidence="4" key="1">
    <citation type="submission" date="2018-05" db="EMBL/GenBank/DDBJ databases">
        <authorList>
            <person name="Lanie J.A."/>
            <person name="Ng W.-L."/>
            <person name="Kazmierczak K.M."/>
            <person name="Andrzejewski T.M."/>
            <person name="Davidsen T.M."/>
            <person name="Wayne K.J."/>
            <person name="Tettelin H."/>
            <person name="Glass J.I."/>
            <person name="Rusch D."/>
            <person name="Podicherti R."/>
            <person name="Tsui H.-C.T."/>
            <person name="Winkler M.E."/>
        </authorList>
    </citation>
    <scope>NUCLEOTIDE SEQUENCE</scope>
</reference>
<dbReference type="InterPro" id="IPR019826">
    <property type="entry name" value="Carboxylesterase_B_AS"/>
</dbReference>
<evidence type="ECO:0000256" key="1">
    <source>
        <dbReference type="ARBA" id="ARBA00005964"/>
    </source>
</evidence>
<dbReference type="SUPFAM" id="SSF53474">
    <property type="entry name" value="alpha/beta-Hydrolases"/>
    <property type="match status" value="1"/>
</dbReference>
<comment type="similarity">
    <text evidence="1">Belongs to the type-B carboxylesterase/lipase family.</text>
</comment>
<evidence type="ECO:0000256" key="2">
    <source>
        <dbReference type="ARBA" id="ARBA00022801"/>
    </source>
</evidence>
<feature type="domain" description="Carboxylesterase type B" evidence="3">
    <location>
        <begin position="3"/>
        <end position="383"/>
    </location>
</feature>
<dbReference type="PROSITE" id="PS00122">
    <property type="entry name" value="CARBOXYLESTERASE_B_1"/>
    <property type="match status" value="1"/>
</dbReference>
<evidence type="ECO:0000259" key="3">
    <source>
        <dbReference type="Pfam" id="PF00135"/>
    </source>
</evidence>
<evidence type="ECO:0000313" key="4">
    <source>
        <dbReference type="EMBL" id="SVB80384.1"/>
    </source>
</evidence>
<name>A0A382GZL5_9ZZZZ</name>
<dbReference type="Pfam" id="PF00135">
    <property type="entry name" value="COesterase"/>
    <property type="match status" value="1"/>
</dbReference>
<feature type="non-terminal residue" evidence="4">
    <location>
        <position position="1"/>
    </location>
</feature>
<dbReference type="InterPro" id="IPR029058">
    <property type="entry name" value="AB_hydrolase_fold"/>
</dbReference>
<protein>
    <recommendedName>
        <fullName evidence="3">Carboxylesterase type B domain-containing protein</fullName>
    </recommendedName>
</protein>
<dbReference type="AlphaFoldDB" id="A0A382GZL5"/>
<sequence>ARRPVYVWIHGGAYKHGQGATPWYDGTSFATRGDIVVVTINYRLGALGFCDLAGHLGDDFATCGINGTLDQVAALQWVHENIEAFGGDPGRVTIGGESAGAFSVTNMLAMSAADGLFHRAIAQSGAAHHTFNPDDGREIAGSFLNQLGGPSADDLMSMDVKRILEAAEKVAEESGQQTGRSQEPFYPVWGHEALPDDPRDLIASGAGSDVALLTGTNEDEMALWGVSGMDTDQAAEMVARIADDPDALVDVYRRRLGDATPGWVACAIASDLVFGIPAVRHAEYRSAHGADTWMYRFSWDSRAFDGLFGAAHALEIPFTFNTIDQPGVDVFLGPGDVPVELAETMHDAWIAFIRDGDPSTSTLGAWPRYSPDDRVVMELDEQCGLLHDPRADERSAWEGVVR</sequence>
<accession>A0A382GZL5</accession>
<dbReference type="GO" id="GO:0016787">
    <property type="term" value="F:hydrolase activity"/>
    <property type="evidence" value="ECO:0007669"/>
    <property type="project" value="UniProtKB-KW"/>
</dbReference>
<dbReference type="InterPro" id="IPR050309">
    <property type="entry name" value="Type-B_Carboxylest/Lipase"/>
</dbReference>